<organism evidence="11 12">
    <name type="scientific">Terrisporobacter petrolearius</name>
    <dbReference type="NCBI Taxonomy" id="1460447"/>
    <lineage>
        <taxon>Bacteria</taxon>
        <taxon>Bacillati</taxon>
        <taxon>Bacillota</taxon>
        <taxon>Clostridia</taxon>
        <taxon>Peptostreptococcales</taxon>
        <taxon>Peptostreptococcaceae</taxon>
        <taxon>Terrisporobacter</taxon>
    </lineage>
</organism>
<dbReference type="PIRSF" id="PIRSF006351">
    <property type="entry name" value="PTS_EIIC-Cellobiose"/>
    <property type="match status" value="1"/>
</dbReference>
<dbReference type="PANTHER" id="PTHR33989">
    <property type="match status" value="1"/>
</dbReference>
<dbReference type="InterPro" id="IPR051088">
    <property type="entry name" value="PTS_Sugar-EIIC/EIIB"/>
</dbReference>
<proteinExistence type="predicted"/>
<comment type="function">
    <text evidence="8">The phosphoenolpyruvate-dependent sugar phosphotransferase system (PTS), a major carbohydrate active -transport system, catalyzes the phosphorylation of incoming sugar substrates concomitant with their translocation across the cell membrane.</text>
</comment>
<feature type="transmembrane region" description="Helical" evidence="9">
    <location>
        <begin position="135"/>
        <end position="155"/>
    </location>
</feature>
<dbReference type="Proteomes" id="UP001477947">
    <property type="component" value="Chromosome"/>
</dbReference>
<feature type="transmembrane region" description="Helical" evidence="9">
    <location>
        <begin position="382"/>
        <end position="405"/>
    </location>
</feature>
<keyword evidence="3 8" id="KW-1003">Cell membrane</keyword>
<accession>A0ABZ3FBV9</accession>
<keyword evidence="7 8" id="KW-0472">Membrane</keyword>
<dbReference type="InterPro" id="IPR004796">
    <property type="entry name" value="PTS_IIC_cello"/>
</dbReference>
<comment type="subcellular location">
    <subcellularLocation>
        <location evidence="1">Cell membrane</location>
        <topology evidence="1">Multi-pass membrane protein</topology>
    </subcellularLocation>
</comment>
<keyword evidence="4 8" id="KW-0762">Sugar transport</keyword>
<feature type="transmembrane region" description="Helical" evidence="9">
    <location>
        <begin position="103"/>
        <end position="123"/>
    </location>
</feature>
<protein>
    <recommendedName>
        <fullName evidence="8">Permease IIC component</fullName>
    </recommendedName>
</protein>
<dbReference type="Pfam" id="PF02378">
    <property type="entry name" value="PTS_EIIC"/>
    <property type="match status" value="1"/>
</dbReference>
<dbReference type="PANTHER" id="PTHR33989:SF4">
    <property type="entry name" value="PTS SYSTEM N,N'-DIACETYLCHITOBIOSE-SPECIFIC EIIC COMPONENT"/>
    <property type="match status" value="1"/>
</dbReference>
<feature type="transmembrane region" description="Helical" evidence="9">
    <location>
        <begin position="338"/>
        <end position="362"/>
    </location>
</feature>
<evidence type="ECO:0000313" key="12">
    <source>
        <dbReference type="Proteomes" id="UP001477947"/>
    </source>
</evidence>
<sequence length="439" mass="48674">MFEKFEKFMNKYLTPLAQKMDKQPHLSAIKKSMVAMTPILIIGSLCLIPEAIGNILGKGNPIADFIMANMDNFYLPFYLTIGMMGLYVCLCITYFLGEHYKLYIPGAMVLGGVGFLLMTFSFLEDGGMNIKYLGTKGLFLAMAAGVIAVELYRWCKKKNFTIRMPESVPDFVSRSFELIPTTVIIVGLFMTIRLGSLSLFGVLPPEVLTQFLSPLVGSLDSPFMFAFITFLGVLLFFFGIHPSVLSPITAPIAAQFLAENIEAMAAGQALPHFYTGGMVSAFANFTGTGVTFGLVFWFLFSKRKDLKRIGQVSLIPSLFGINEPILFGAPIVLNPTFFLPYVIGGTILGTFPAFLMHAGILAKPFFNPPYLGVFLEGFLVNGHWLTIVVNIAQMLGSMLIWYPFFKLYEKQCALKEDDQGKEQNVISDEDLDLLGDLDF</sequence>
<feature type="transmembrane region" description="Helical" evidence="9">
    <location>
        <begin position="223"/>
        <end position="240"/>
    </location>
</feature>
<reference evidence="11 12" key="1">
    <citation type="submission" date="2024-04" db="EMBL/GenBank/DDBJ databases">
        <title>Isolation and characterization of novel acetogenic strains of the genera Terrisporobacter and Acetoanaerobium.</title>
        <authorList>
            <person name="Boeer T."/>
            <person name="Schueler M.A."/>
            <person name="Lueschen A."/>
            <person name="Eysell L."/>
            <person name="Droege J."/>
            <person name="Heinemann M."/>
            <person name="Engelhardt L."/>
            <person name="Basen M."/>
            <person name="Daniel R."/>
        </authorList>
    </citation>
    <scope>NUCLEOTIDE SEQUENCE [LARGE SCALE GENOMIC DNA]</scope>
    <source>
        <strain evidence="11 12">ELB</strain>
    </source>
</reference>
<evidence type="ECO:0000256" key="2">
    <source>
        <dbReference type="ARBA" id="ARBA00022448"/>
    </source>
</evidence>
<keyword evidence="2 8" id="KW-0813">Transport</keyword>
<evidence type="ECO:0000256" key="3">
    <source>
        <dbReference type="ARBA" id="ARBA00022475"/>
    </source>
</evidence>
<dbReference type="InterPro" id="IPR004501">
    <property type="entry name" value="PTS_EIIC_3"/>
</dbReference>
<dbReference type="RefSeq" id="WP_343338308.1">
    <property type="nucleotide sequence ID" value="NZ_CP154619.1"/>
</dbReference>
<keyword evidence="6 9" id="KW-1133">Transmembrane helix</keyword>
<feature type="transmembrane region" description="Helical" evidence="9">
    <location>
        <begin position="176"/>
        <end position="203"/>
    </location>
</feature>
<dbReference type="EMBL" id="CP154622">
    <property type="protein sequence ID" value="XAM40148.1"/>
    <property type="molecule type" value="Genomic_DNA"/>
</dbReference>
<dbReference type="PROSITE" id="PS51105">
    <property type="entry name" value="PTS_EIIC_TYPE_3"/>
    <property type="match status" value="1"/>
</dbReference>
<feature type="transmembrane region" description="Helical" evidence="9">
    <location>
        <begin position="77"/>
        <end position="96"/>
    </location>
</feature>
<evidence type="ECO:0000313" key="11">
    <source>
        <dbReference type="EMBL" id="XAM40148.1"/>
    </source>
</evidence>
<keyword evidence="12" id="KW-1185">Reference proteome</keyword>
<evidence type="ECO:0000256" key="7">
    <source>
        <dbReference type="ARBA" id="ARBA00023136"/>
    </source>
</evidence>
<evidence type="ECO:0000256" key="9">
    <source>
        <dbReference type="SAM" id="Phobius"/>
    </source>
</evidence>
<evidence type="ECO:0000256" key="6">
    <source>
        <dbReference type="ARBA" id="ARBA00022989"/>
    </source>
</evidence>
<feature type="domain" description="PTS EIIC type-3" evidence="10">
    <location>
        <begin position="9"/>
        <end position="404"/>
    </location>
</feature>
<keyword evidence="5 9" id="KW-0812">Transmembrane</keyword>
<evidence type="ECO:0000256" key="4">
    <source>
        <dbReference type="ARBA" id="ARBA00022597"/>
    </source>
</evidence>
<evidence type="ECO:0000259" key="10">
    <source>
        <dbReference type="PROSITE" id="PS51105"/>
    </source>
</evidence>
<gene>
    <name evidence="11" type="primary">lacE</name>
    <name evidence="11" type="ORF">TPELB_04490</name>
</gene>
<evidence type="ECO:0000256" key="8">
    <source>
        <dbReference type="PIRNR" id="PIRNR006351"/>
    </source>
</evidence>
<dbReference type="NCBIfam" id="TIGR00410">
    <property type="entry name" value="lacE"/>
    <property type="match status" value="1"/>
</dbReference>
<dbReference type="InterPro" id="IPR003352">
    <property type="entry name" value="PTS_EIIC"/>
</dbReference>
<evidence type="ECO:0000256" key="1">
    <source>
        <dbReference type="ARBA" id="ARBA00004651"/>
    </source>
</evidence>
<feature type="transmembrane region" description="Helical" evidence="9">
    <location>
        <begin position="282"/>
        <end position="300"/>
    </location>
</feature>
<evidence type="ECO:0000256" key="5">
    <source>
        <dbReference type="ARBA" id="ARBA00022692"/>
    </source>
</evidence>
<name>A0ABZ3FBV9_9FIRM</name>